<dbReference type="PANTHER" id="PTHR30250:SF26">
    <property type="entry name" value="PSMA PROTEIN"/>
    <property type="match status" value="1"/>
</dbReference>
<gene>
    <name evidence="7" type="ORF">SAMN04488570_1419</name>
</gene>
<feature type="transmembrane region" description="Helical" evidence="6">
    <location>
        <begin position="251"/>
        <end position="275"/>
    </location>
</feature>
<name>A0A1H1QI31_9ACTN</name>
<evidence type="ECO:0000313" key="8">
    <source>
        <dbReference type="Proteomes" id="UP000198859"/>
    </source>
</evidence>
<evidence type="ECO:0000256" key="1">
    <source>
        <dbReference type="ARBA" id="ARBA00004651"/>
    </source>
</evidence>
<evidence type="ECO:0000256" key="3">
    <source>
        <dbReference type="ARBA" id="ARBA00022692"/>
    </source>
</evidence>
<evidence type="ECO:0000256" key="6">
    <source>
        <dbReference type="SAM" id="Phobius"/>
    </source>
</evidence>
<sequence>MTEGSTRGDWTRNGGVIAVAMAVMNVTTYGYTMVAARLLGPGSYGAFAAVMGLLLVIGVLQLGLQTTGARRIAAQPESVAEVERALMRVTYGAAAVLALVCLLLSPLVDRLLHLGSLPTAVLVAFTALPMTVMGGQAGVLQGERRWRALAALYLAAGVPRLLLGGALLAWRPTETMAVLAVTVAFVAPVVVGWWALRRSAPGRSQAATGLHDERSILAETFRNSHALLAFFALSNADVIIARDVLGGHESGLYAGGLILVKAVLFLPQFVVVVAFPSMSDGRSRGRALAGSVGVVLVLGVVSTLGALVLSGLALVFVGGPEYAEIQDRLWLFAILGTVLSVVQLLVYSVVARQSRRSVYLLWGGLVALVLATRAVDDATSLALVVVAVDAVVMLALLATSVHGLRGSRTVVREDARVG</sequence>
<proteinExistence type="predicted"/>
<comment type="subcellular location">
    <subcellularLocation>
        <location evidence="1">Cell membrane</location>
        <topology evidence="1">Multi-pass membrane protein</topology>
    </subcellularLocation>
</comment>
<dbReference type="Proteomes" id="UP000198859">
    <property type="component" value="Chromosome I"/>
</dbReference>
<keyword evidence="4 6" id="KW-1133">Transmembrane helix</keyword>
<dbReference type="OrthoDB" id="5140599at2"/>
<dbReference type="InterPro" id="IPR050833">
    <property type="entry name" value="Poly_Biosynth_Transport"/>
</dbReference>
<feature type="transmembrane region" description="Helical" evidence="6">
    <location>
        <begin position="44"/>
        <end position="64"/>
    </location>
</feature>
<organism evidence="7 8">
    <name type="scientific">Nocardioides scoriae</name>
    <dbReference type="NCBI Taxonomy" id="642780"/>
    <lineage>
        <taxon>Bacteria</taxon>
        <taxon>Bacillati</taxon>
        <taxon>Actinomycetota</taxon>
        <taxon>Actinomycetes</taxon>
        <taxon>Propionibacteriales</taxon>
        <taxon>Nocardioidaceae</taxon>
        <taxon>Nocardioides</taxon>
    </lineage>
</organism>
<feature type="transmembrane region" description="Helical" evidence="6">
    <location>
        <begin position="357"/>
        <end position="375"/>
    </location>
</feature>
<feature type="transmembrane region" description="Helical" evidence="6">
    <location>
        <begin position="85"/>
        <end position="108"/>
    </location>
</feature>
<protein>
    <submittedName>
        <fullName evidence="7">Membrane protein involved in the export of O-antigen and teichoic acid</fullName>
    </submittedName>
</protein>
<accession>A0A1H1QI31</accession>
<keyword evidence="8" id="KW-1185">Reference proteome</keyword>
<evidence type="ECO:0000256" key="5">
    <source>
        <dbReference type="ARBA" id="ARBA00023136"/>
    </source>
</evidence>
<feature type="transmembrane region" description="Helical" evidence="6">
    <location>
        <begin position="381"/>
        <end position="404"/>
    </location>
</feature>
<dbReference type="PANTHER" id="PTHR30250">
    <property type="entry name" value="PST FAMILY PREDICTED COLANIC ACID TRANSPORTER"/>
    <property type="match status" value="1"/>
</dbReference>
<keyword evidence="2" id="KW-1003">Cell membrane</keyword>
<feature type="transmembrane region" description="Helical" evidence="6">
    <location>
        <begin position="151"/>
        <end position="170"/>
    </location>
</feature>
<dbReference type="EMBL" id="LT629757">
    <property type="protein sequence ID" value="SDS22977.1"/>
    <property type="molecule type" value="Genomic_DNA"/>
</dbReference>
<keyword evidence="3 6" id="KW-0812">Transmembrane</keyword>
<feature type="transmembrane region" description="Helical" evidence="6">
    <location>
        <begin position="176"/>
        <end position="196"/>
    </location>
</feature>
<dbReference type="AlphaFoldDB" id="A0A1H1QI31"/>
<dbReference type="RefSeq" id="WP_091727713.1">
    <property type="nucleotide sequence ID" value="NZ_LT629757.1"/>
</dbReference>
<dbReference type="GO" id="GO:0005886">
    <property type="term" value="C:plasma membrane"/>
    <property type="evidence" value="ECO:0007669"/>
    <property type="project" value="UniProtKB-SubCell"/>
</dbReference>
<feature type="transmembrane region" description="Helical" evidence="6">
    <location>
        <begin position="287"/>
        <end position="317"/>
    </location>
</feature>
<feature type="transmembrane region" description="Helical" evidence="6">
    <location>
        <begin position="329"/>
        <end position="350"/>
    </location>
</feature>
<evidence type="ECO:0000313" key="7">
    <source>
        <dbReference type="EMBL" id="SDS22977.1"/>
    </source>
</evidence>
<evidence type="ECO:0000256" key="4">
    <source>
        <dbReference type="ARBA" id="ARBA00022989"/>
    </source>
</evidence>
<keyword evidence="5 6" id="KW-0472">Membrane</keyword>
<evidence type="ECO:0000256" key="2">
    <source>
        <dbReference type="ARBA" id="ARBA00022475"/>
    </source>
</evidence>
<feature type="transmembrane region" description="Helical" evidence="6">
    <location>
        <begin position="12"/>
        <end position="32"/>
    </location>
</feature>
<reference evidence="8" key="1">
    <citation type="submission" date="2016-10" db="EMBL/GenBank/DDBJ databases">
        <authorList>
            <person name="Varghese N."/>
            <person name="Submissions S."/>
        </authorList>
    </citation>
    <scope>NUCLEOTIDE SEQUENCE [LARGE SCALE GENOMIC DNA]</scope>
    <source>
        <strain evidence="8">DSM 22127</strain>
    </source>
</reference>
<feature type="transmembrane region" description="Helical" evidence="6">
    <location>
        <begin position="120"/>
        <end position="139"/>
    </location>
</feature>
<feature type="transmembrane region" description="Helical" evidence="6">
    <location>
        <begin position="226"/>
        <end position="245"/>
    </location>
</feature>
<dbReference type="STRING" id="642780.SAMN04488570_1419"/>